<name>X1ZCM9_CAPTE</name>
<dbReference type="InterPro" id="IPR001190">
    <property type="entry name" value="SRCR"/>
</dbReference>
<dbReference type="AlphaFoldDB" id="X1ZCM9"/>
<dbReference type="PANTHER" id="PTHR48071:SF18">
    <property type="entry name" value="DELETED IN MALIGNANT BRAIN TUMORS 1 PROTEIN-RELATED"/>
    <property type="match status" value="1"/>
</dbReference>
<evidence type="ECO:0000256" key="3">
    <source>
        <dbReference type="ARBA" id="ARBA00022729"/>
    </source>
</evidence>
<keyword evidence="5" id="KW-1133">Transmembrane helix</keyword>
<evidence type="ECO:0000256" key="9">
    <source>
        <dbReference type="PROSITE-ProRule" id="PRU00196"/>
    </source>
</evidence>
<evidence type="ECO:0000256" key="4">
    <source>
        <dbReference type="ARBA" id="ARBA00022737"/>
    </source>
</evidence>
<dbReference type="FunFam" id="3.10.250.10:FF:000016">
    <property type="entry name" value="Scavenger receptor cysteine-rich protein type 12"/>
    <property type="match status" value="1"/>
</dbReference>
<keyword evidence="3" id="KW-0732">Signal</keyword>
<dbReference type="InterPro" id="IPR036772">
    <property type="entry name" value="SRCR-like_dom_sf"/>
</dbReference>
<evidence type="ECO:0000256" key="2">
    <source>
        <dbReference type="ARBA" id="ARBA00022692"/>
    </source>
</evidence>
<dbReference type="Gene3D" id="3.10.250.10">
    <property type="entry name" value="SRCR-like domain"/>
    <property type="match status" value="2"/>
</dbReference>
<keyword evidence="4" id="KW-0677">Repeat</keyword>
<accession>X1ZCM9</accession>
<comment type="subcellular location">
    <subcellularLocation>
        <location evidence="1">Membrane</location>
        <topology evidence="1">Single-pass membrane protein</topology>
    </subcellularLocation>
</comment>
<protein>
    <recommendedName>
        <fullName evidence="10">SRCR domain-containing protein</fullName>
    </recommendedName>
</protein>
<dbReference type="OrthoDB" id="6286334at2759"/>
<dbReference type="EnsemblMetazoa" id="CapteT172188">
    <property type="protein sequence ID" value="CapteP172188"/>
    <property type="gene ID" value="CapteG172188"/>
</dbReference>
<dbReference type="PANTHER" id="PTHR48071">
    <property type="entry name" value="SRCR DOMAIN-CONTAINING PROTEIN"/>
    <property type="match status" value="1"/>
</dbReference>
<evidence type="ECO:0000256" key="1">
    <source>
        <dbReference type="ARBA" id="ARBA00004167"/>
    </source>
</evidence>
<evidence type="ECO:0000256" key="8">
    <source>
        <dbReference type="ARBA" id="ARBA00023180"/>
    </source>
</evidence>
<dbReference type="Pfam" id="PF00530">
    <property type="entry name" value="SRCR"/>
    <property type="match status" value="2"/>
</dbReference>
<keyword evidence="6" id="KW-0472">Membrane</keyword>
<dbReference type="HOGENOM" id="CLU_002555_1_2_1"/>
<dbReference type="FunFam" id="3.10.250.10:FF:000001">
    <property type="entry name" value="Lysyl oxidase 4 isoform X1"/>
    <property type="match status" value="1"/>
</dbReference>
<keyword evidence="8" id="KW-0325">Glycoprotein</keyword>
<reference evidence="11" key="3">
    <citation type="submission" date="2015-06" db="UniProtKB">
        <authorList>
            <consortium name="EnsemblMetazoa"/>
        </authorList>
    </citation>
    <scope>IDENTIFICATION</scope>
</reference>
<dbReference type="PRINTS" id="PR00258">
    <property type="entry name" value="SPERACTRCPTR"/>
</dbReference>
<dbReference type="Proteomes" id="UP000014760">
    <property type="component" value="Unassembled WGS sequence"/>
</dbReference>
<evidence type="ECO:0000313" key="11">
    <source>
        <dbReference type="EnsemblMetazoa" id="CapteP172188"/>
    </source>
</evidence>
<dbReference type="PROSITE" id="PS00420">
    <property type="entry name" value="SRCR_1"/>
    <property type="match status" value="1"/>
</dbReference>
<evidence type="ECO:0000313" key="12">
    <source>
        <dbReference type="Proteomes" id="UP000014760"/>
    </source>
</evidence>
<dbReference type="SMART" id="SM00202">
    <property type="entry name" value="SR"/>
    <property type="match status" value="2"/>
</dbReference>
<sequence>MVGNSRLRLTSSTSSNIGRLEVFHEGNWGAVCDDDFTNEAAAVFCKSLGLPYANAAAIPTYGFDYSLPILLDQVTCQSALDARYCRHDGWEVHNCDRRENSLINAVDSFAISNFPTNAKPFASRSYPLKIGNSELRLAGGTSRRGRLEVYHAGEWGTVCDDDFTDEYAAVICKSLGLPFGNAREIHNFGGGTGKPIHLDQVNCAAATHARHCVHAGWGVNNCQHGEDLGIHCQ</sequence>
<keyword evidence="12" id="KW-1185">Reference proteome</keyword>
<dbReference type="EMBL" id="AMQN01000445">
    <property type="status" value="NOT_ANNOTATED_CDS"/>
    <property type="molecule type" value="Genomic_DNA"/>
</dbReference>
<proteinExistence type="predicted"/>
<comment type="caution">
    <text evidence="9">Lacks conserved residue(s) required for the propagation of feature annotation.</text>
</comment>
<dbReference type="GO" id="GO:0016020">
    <property type="term" value="C:membrane"/>
    <property type="evidence" value="ECO:0007669"/>
    <property type="project" value="UniProtKB-SubCell"/>
</dbReference>
<evidence type="ECO:0000256" key="6">
    <source>
        <dbReference type="ARBA" id="ARBA00023136"/>
    </source>
</evidence>
<evidence type="ECO:0000256" key="7">
    <source>
        <dbReference type="ARBA" id="ARBA00023157"/>
    </source>
</evidence>
<feature type="domain" description="SRCR" evidence="10">
    <location>
        <begin position="7"/>
        <end position="106"/>
    </location>
</feature>
<keyword evidence="2" id="KW-0812">Transmembrane</keyword>
<feature type="domain" description="SRCR" evidence="10">
    <location>
        <begin position="135"/>
        <end position="233"/>
    </location>
</feature>
<reference evidence="12" key="2">
    <citation type="journal article" date="2013" name="Nature">
        <title>Insights into bilaterian evolution from three spiralian genomes.</title>
        <authorList>
            <person name="Simakov O."/>
            <person name="Marletaz F."/>
            <person name="Cho S.J."/>
            <person name="Edsinger-Gonzales E."/>
            <person name="Havlak P."/>
            <person name="Hellsten U."/>
            <person name="Kuo D.H."/>
            <person name="Larsson T."/>
            <person name="Lv J."/>
            <person name="Arendt D."/>
            <person name="Savage R."/>
            <person name="Osoegawa K."/>
            <person name="de Jong P."/>
            <person name="Grimwood J."/>
            <person name="Chapman J.A."/>
            <person name="Shapiro H."/>
            <person name="Aerts A."/>
            <person name="Otillar R.P."/>
            <person name="Terry A.Y."/>
            <person name="Boore J.L."/>
            <person name="Grigoriev I.V."/>
            <person name="Lindberg D.R."/>
            <person name="Seaver E.C."/>
            <person name="Weisblat D.A."/>
            <person name="Putnam N.H."/>
            <person name="Rokhsar D.S."/>
        </authorList>
    </citation>
    <scope>NUCLEOTIDE SEQUENCE</scope>
    <source>
        <strain evidence="12">I ESC-2004</strain>
    </source>
</reference>
<organism evidence="11 12">
    <name type="scientific">Capitella teleta</name>
    <name type="common">Polychaete worm</name>
    <dbReference type="NCBI Taxonomy" id="283909"/>
    <lineage>
        <taxon>Eukaryota</taxon>
        <taxon>Metazoa</taxon>
        <taxon>Spiralia</taxon>
        <taxon>Lophotrochozoa</taxon>
        <taxon>Annelida</taxon>
        <taxon>Polychaeta</taxon>
        <taxon>Sedentaria</taxon>
        <taxon>Scolecida</taxon>
        <taxon>Capitellidae</taxon>
        <taxon>Capitella</taxon>
    </lineage>
</organism>
<reference evidence="12" key="1">
    <citation type="submission" date="2012-12" db="EMBL/GenBank/DDBJ databases">
        <authorList>
            <person name="Hellsten U."/>
            <person name="Grimwood J."/>
            <person name="Chapman J.A."/>
            <person name="Shapiro H."/>
            <person name="Aerts A."/>
            <person name="Otillar R.P."/>
            <person name="Terry A.Y."/>
            <person name="Boore J.L."/>
            <person name="Simakov O."/>
            <person name="Marletaz F."/>
            <person name="Cho S.-J."/>
            <person name="Edsinger-Gonzales E."/>
            <person name="Havlak P."/>
            <person name="Kuo D.-H."/>
            <person name="Larsson T."/>
            <person name="Lv J."/>
            <person name="Arendt D."/>
            <person name="Savage R."/>
            <person name="Osoegawa K."/>
            <person name="de Jong P."/>
            <person name="Lindberg D.R."/>
            <person name="Seaver E.C."/>
            <person name="Weisblat D.A."/>
            <person name="Putnam N.H."/>
            <person name="Grigoriev I.V."/>
            <person name="Rokhsar D.S."/>
        </authorList>
    </citation>
    <scope>NUCLEOTIDE SEQUENCE</scope>
    <source>
        <strain evidence="12">I ESC-2004</strain>
    </source>
</reference>
<dbReference type="SUPFAM" id="SSF56487">
    <property type="entry name" value="SRCR-like"/>
    <property type="match status" value="2"/>
</dbReference>
<dbReference type="OMA" id="FANMRTI"/>
<dbReference type="PROSITE" id="PS50287">
    <property type="entry name" value="SRCR_2"/>
    <property type="match status" value="2"/>
</dbReference>
<keyword evidence="7" id="KW-1015">Disulfide bond</keyword>
<evidence type="ECO:0000259" key="10">
    <source>
        <dbReference type="PROSITE" id="PS50287"/>
    </source>
</evidence>
<evidence type="ECO:0000256" key="5">
    <source>
        <dbReference type="ARBA" id="ARBA00022989"/>
    </source>
</evidence>